<sequence>IIKYVVSDLEYRTRYYESTLPVATRAHSKYINSYDLPLTNSTYSYSKYDDDNDFDSILPSRYLTSSLGGRYGTYSIYRH</sequence>
<proteinExistence type="predicted"/>
<feature type="non-terminal residue" evidence="1">
    <location>
        <position position="1"/>
    </location>
</feature>
<protein>
    <submittedName>
        <fullName evidence="1">Uncharacterized protein</fullName>
    </submittedName>
</protein>
<evidence type="ECO:0000313" key="2">
    <source>
        <dbReference type="Proteomes" id="UP000676336"/>
    </source>
</evidence>
<gene>
    <name evidence="1" type="ORF">SMN809_LOCUS42219</name>
</gene>
<evidence type="ECO:0000313" key="1">
    <source>
        <dbReference type="EMBL" id="CAF4679418.1"/>
    </source>
</evidence>
<dbReference type="Proteomes" id="UP000676336">
    <property type="component" value="Unassembled WGS sequence"/>
</dbReference>
<accession>A0A8S3A4R9</accession>
<organism evidence="1 2">
    <name type="scientific">Rotaria magnacalcarata</name>
    <dbReference type="NCBI Taxonomy" id="392030"/>
    <lineage>
        <taxon>Eukaryota</taxon>
        <taxon>Metazoa</taxon>
        <taxon>Spiralia</taxon>
        <taxon>Gnathifera</taxon>
        <taxon>Rotifera</taxon>
        <taxon>Eurotatoria</taxon>
        <taxon>Bdelloidea</taxon>
        <taxon>Philodinida</taxon>
        <taxon>Philodinidae</taxon>
        <taxon>Rotaria</taxon>
    </lineage>
</organism>
<dbReference type="AlphaFoldDB" id="A0A8S3A4R9"/>
<comment type="caution">
    <text evidence="1">The sequence shown here is derived from an EMBL/GenBank/DDBJ whole genome shotgun (WGS) entry which is preliminary data.</text>
</comment>
<reference evidence="1" key="1">
    <citation type="submission" date="2021-02" db="EMBL/GenBank/DDBJ databases">
        <authorList>
            <person name="Nowell W R."/>
        </authorList>
    </citation>
    <scope>NUCLEOTIDE SEQUENCE</scope>
</reference>
<name>A0A8S3A4R9_9BILA</name>
<dbReference type="EMBL" id="CAJOBI010121257">
    <property type="protein sequence ID" value="CAF4679418.1"/>
    <property type="molecule type" value="Genomic_DNA"/>
</dbReference>